<feature type="compositionally biased region" description="Basic and acidic residues" evidence="1">
    <location>
        <begin position="613"/>
        <end position="623"/>
    </location>
</feature>
<feature type="compositionally biased region" description="Acidic residues" evidence="1">
    <location>
        <begin position="460"/>
        <end position="486"/>
    </location>
</feature>
<feature type="compositionally biased region" description="Polar residues" evidence="1">
    <location>
        <begin position="730"/>
        <end position="771"/>
    </location>
</feature>
<protein>
    <submittedName>
        <fullName evidence="2">Uncharacterized protein</fullName>
    </submittedName>
</protein>
<feature type="compositionally biased region" description="Polar residues" evidence="1">
    <location>
        <begin position="839"/>
        <end position="852"/>
    </location>
</feature>
<evidence type="ECO:0000313" key="3">
    <source>
        <dbReference type="Proteomes" id="UP000192596"/>
    </source>
</evidence>
<feature type="compositionally biased region" description="Basic and acidic residues" evidence="1">
    <location>
        <begin position="853"/>
        <end position="865"/>
    </location>
</feature>
<evidence type="ECO:0000256" key="1">
    <source>
        <dbReference type="SAM" id="MobiDB-lite"/>
    </source>
</evidence>
<feature type="compositionally biased region" description="Acidic residues" evidence="1">
    <location>
        <begin position="178"/>
        <end position="189"/>
    </location>
</feature>
<reference evidence="3" key="1">
    <citation type="submission" date="2017-03" db="EMBL/GenBank/DDBJ databases">
        <title>Genomes of endolithic fungi from Antarctica.</title>
        <authorList>
            <person name="Coleine C."/>
            <person name="Masonjones S."/>
            <person name="Stajich J.E."/>
        </authorList>
    </citation>
    <scope>NUCLEOTIDE SEQUENCE [LARGE SCALE GENOMIC DNA]</scope>
    <source>
        <strain evidence="3">CCFEE 5527</strain>
    </source>
</reference>
<feature type="compositionally biased region" description="Polar residues" evidence="1">
    <location>
        <begin position="342"/>
        <end position="351"/>
    </location>
</feature>
<feature type="compositionally biased region" description="Polar residues" evidence="1">
    <location>
        <begin position="711"/>
        <end position="722"/>
    </location>
</feature>
<feature type="compositionally biased region" description="Polar residues" evidence="1">
    <location>
        <begin position="979"/>
        <end position="990"/>
    </location>
</feature>
<feature type="region of interest" description="Disordered" evidence="1">
    <location>
        <begin position="165"/>
        <end position="192"/>
    </location>
</feature>
<organism evidence="2 3">
    <name type="scientific">Cryoendolithus antarcticus</name>
    <dbReference type="NCBI Taxonomy" id="1507870"/>
    <lineage>
        <taxon>Eukaryota</taxon>
        <taxon>Fungi</taxon>
        <taxon>Dikarya</taxon>
        <taxon>Ascomycota</taxon>
        <taxon>Pezizomycotina</taxon>
        <taxon>Dothideomycetes</taxon>
        <taxon>Dothideomycetidae</taxon>
        <taxon>Cladosporiales</taxon>
        <taxon>Cladosporiaceae</taxon>
        <taxon>Cryoendolithus</taxon>
    </lineage>
</organism>
<feature type="region of interest" description="Disordered" evidence="1">
    <location>
        <begin position="974"/>
        <end position="998"/>
    </location>
</feature>
<feature type="region of interest" description="Disordered" evidence="1">
    <location>
        <begin position="684"/>
        <end position="771"/>
    </location>
</feature>
<feature type="compositionally biased region" description="Polar residues" evidence="1">
    <location>
        <begin position="821"/>
        <end position="830"/>
    </location>
</feature>
<dbReference type="Proteomes" id="UP000192596">
    <property type="component" value="Unassembled WGS sequence"/>
</dbReference>
<feature type="compositionally biased region" description="Basic and acidic residues" evidence="1">
    <location>
        <begin position="573"/>
        <end position="588"/>
    </location>
</feature>
<accession>A0A1V8TDL9</accession>
<feature type="region of interest" description="Disordered" evidence="1">
    <location>
        <begin position="31"/>
        <end position="89"/>
    </location>
</feature>
<dbReference type="InParanoid" id="A0A1V8TDL9"/>
<dbReference type="EMBL" id="NAJO01000010">
    <property type="protein sequence ID" value="OQO09475.1"/>
    <property type="molecule type" value="Genomic_DNA"/>
</dbReference>
<feature type="compositionally biased region" description="Basic residues" evidence="1">
    <location>
        <begin position="51"/>
        <end position="71"/>
    </location>
</feature>
<comment type="caution">
    <text evidence="2">The sequence shown here is derived from an EMBL/GenBank/DDBJ whole genome shotgun (WGS) entry which is preliminary data.</text>
</comment>
<feature type="compositionally biased region" description="Basic and acidic residues" evidence="1">
    <location>
        <begin position="265"/>
        <end position="301"/>
    </location>
</feature>
<proteinExistence type="predicted"/>
<evidence type="ECO:0000313" key="2">
    <source>
        <dbReference type="EMBL" id="OQO09475.1"/>
    </source>
</evidence>
<name>A0A1V8TDL9_9PEZI</name>
<feature type="region of interest" description="Disordered" evidence="1">
    <location>
        <begin position="536"/>
        <end position="625"/>
    </location>
</feature>
<feature type="compositionally biased region" description="Acidic residues" evidence="1">
    <location>
        <begin position="325"/>
        <end position="336"/>
    </location>
</feature>
<sequence length="998" mass="109289">MAEEAYKCFQTILESVPLWISELEGLIQSSKQRQTDAIPDPVPTDSEKTLVRKASKTSSLRSRRSKRRSGSVKKVQDESAPTVEQVAEPDHLAVPRLSTADALRLSQRKRKTTSALSGHLSGPTKYRSRSFVVVYYDGDIQNRFESLVKKVSVCRNSIRKAKMNAKMERLARSASPDDREDNSAEDDSPAELQAKIVMPAWQRRQEHRVKVENDDGRVAFDTVDGLLEKSQNLCERAAHQILRDGDCLPELSQAKERMISALSTAERETPKWEPKAKKAAEHRRKSDERRRLKEEEKDRRVASQVQRKAAEEMGIFPSDGVVEVDSSEDEESESDGDQGSQTVDEVSASSKSQRRRANRLRPSAEWVEIPSDEIEQSRVPRLRGALRGLDPNAVLTPPATKGAKAASCDDNDEPSNLRSSLREGRNTAAIYSAKYHPMDDVTRPKRAERITGRCAKADSTDDDDSNESEPELGNDDDSDVTMDDDDRGMRIGATQHNPDPAATRHSKRSEARKAVIYNAKCHPQDYALPGFRTRHLARQGAARPKSSKKSSHDDQPDEDQEAGVTVEISSGDEEGRSDADNDEVDRPGIADSDATPTPEESPGRSPAVPRRSYRNDLPGEPRRPRLQNAASDVDAIHAGHFLTGHGLDGIDDDPLHLFTKFEQVQRSGTISKTIRTMEALLGDINEPGNLDEPALKSQKKESKPAALTTVRPYSTQRHASQSETDRPVHNSGQQSSRPLESDLQQHSTFKPINRSAKPSSPSKISNCSTPSDALTTALDDDKMAGETDIASVSLLNATGAVNTSSTLPHSAAPRAKRVSSAALQPSSTTRVPGIARVASSYTLRRSTNGSTGSREEMPPSSHFEDAFVPPIPPETTGGYTLSQLEKSDSATDDSLDDASKYCGEGGRATSAQVPAQASEPAASKPRPVLQPIDGNVLRPRSIFGPFNDETMAQPAVLKQSQVDSLAVKRRLMEGRGLERSSSFSGTQSELDGSDLEET</sequence>
<gene>
    <name evidence="2" type="ORF">B0A48_04875</name>
</gene>
<dbReference type="OrthoDB" id="3886346at2759"/>
<feature type="region of interest" description="Disordered" evidence="1">
    <location>
        <begin position="262"/>
        <end position="516"/>
    </location>
</feature>
<feature type="region of interest" description="Disordered" evidence="1">
    <location>
        <begin position="802"/>
        <end position="936"/>
    </location>
</feature>
<dbReference type="AlphaFoldDB" id="A0A1V8TDL9"/>
<keyword evidence="3" id="KW-1185">Reference proteome</keyword>
<feature type="compositionally biased region" description="Basic and acidic residues" evidence="1">
    <location>
        <begin position="165"/>
        <end position="177"/>
    </location>
</feature>
<feature type="compositionally biased region" description="Basic and acidic residues" evidence="1">
    <location>
        <begin position="436"/>
        <end position="459"/>
    </location>
</feature>